<dbReference type="GO" id="GO:0016020">
    <property type="term" value="C:membrane"/>
    <property type="evidence" value="ECO:0007669"/>
    <property type="project" value="InterPro"/>
</dbReference>
<feature type="domain" description="CBS" evidence="1">
    <location>
        <begin position="123"/>
        <end position="172"/>
    </location>
</feature>
<sequence>MNPNQIVLEDFIKNHPSAAARTLDMLDESEVAEFIQELPVEQSVQLLNLMKVDKVAKCIVMLPPQLTKRLIEDTSDSMAESLCRHFEEPFRKNLLDAMSPKKSTIIKLKLEQIPNTVGTLMVPAVGADKKTTVADAIEQIRRNEGDLESNLYVVDLEGVLKGVVRLKQLLLADKNSKLEELNIRPTPNFFTDTPIKKIFNHNAWYENRHVPVINRSKKLLGTLSYKAIMNIRSKDTDNSTRGILQTGSALGELYLIGLTGLLQSAGKQSS</sequence>
<dbReference type="AlphaFoldDB" id="A0A2Z4LVU8"/>
<dbReference type="Gene3D" id="1.25.60.10">
    <property type="entry name" value="MgtE N-terminal domain-like"/>
    <property type="match status" value="1"/>
</dbReference>
<organism evidence="3 4">
    <name type="scientific">Flagellimonas maritima</name>
    <dbReference type="NCBI Taxonomy" id="1383885"/>
    <lineage>
        <taxon>Bacteria</taxon>
        <taxon>Pseudomonadati</taxon>
        <taxon>Bacteroidota</taxon>
        <taxon>Flavobacteriia</taxon>
        <taxon>Flavobacteriales</taxon>
        <taxon>Flavobacteriaceae</taxon>
        <taxon>Flagellimonas</taxon>
    </lineage>
</organism>
<evidence type="ECO:0000259" key="2">
    <source>
        <dbReference type="Pfam" id="PF03448"/>
    </source>
</evidence>
<dbReference type="SUPFAM" id="SSF158791">
    <property type="entry name" value="MgtE N-terminal domain-like"/>
    <property type="match status" value="1"/>
</dbReference>
<dbReference type="OrthoDB" id="1454141at2"/>
<dbReference type="InterPro" id="IPR038076">
    <property type="entry name" value="MgtE_N_sf"/>
</dbReference>
<dbReference type="InterPro" id="IPR000644">
    <property type="entry name" value="CBS_dom"/>
</dbReference>
<dbReference type="Proteomes" id="UP000248536">
    <property type="component" value="Chromosome"/>
</dbReference>
<accession>A0A2Z4LVU8</accession>
<dbReference type="Gene3D" id="3.10.580.10">
    <property type="entry name" value="CBS-domain"/>
    <property type="match status" value="1"/>
</dbReference>
<dbReference type="InterPro" id="IPR006668">
    <property type="entry name" value="Mg_transptr_MgtE_intracell_dom"/>
</dbReference>
<dbReference type="KEGG" id="spon:HME9304_02850"/>
<evidence type="ECO:0008006" key="5">
    <source>
        <dbReference type="Google" id="ProtNLM"/>
    </source>
</evidence>
<dbReference type="PANTHER" id="PTHR43773:SF1">
    <property type="entry name" value="MAGNESIUM TRANSPORTER MGTE"/>
    <property type="match status" value="1"/>
</dbReference>
<gene>
    <name evidence="3" type="ORF">HME9304_02850</name>
</gene>
<dbReference type="Pfam" id="PF03448">
    <property type="entry name" value="MgtE_N"/>
    <property type="match status" value="1"/>
</dbReference>
<dbReference type="InterPro" id="IPR006669">
    <property type="entry name" value="MgtE_transporter"/>
</dbReference>
<evidence type="ECO:0000313" key="4">
    <source>
        <dbReference type="Proteomes" id="UP000248536"/>
    </source>
</evidence>
<dbReference type="EMBL" id="CP030104">
    <property type="protein sequence ID" value="AWX45820.1"/>
    <property type="molecule type" value="Genomic_DNA"/>
</dbReference>
<evidence type="ECO:0000259" key="1">
    <source>
        <dbReference type="Pfam" id="PF00571"/>
    </source>
</evidence>
<dbReference type="InterPro" id="IPR046342">
    <property type="entry name" value="CBS_dom_sf"/>
</dbReference>
<reference evidence="3 4" key="1">
    <citation type="submission" date="2018-06" db="EMBL/GenBank/DDBJ databases">
        <title>Spongiibacterium sp. HME9304 Genome sequencing and assembly.</title>
        <authorList>
            <person name="Kang H."/>
            <person name="Kim H."/>
            <person name="Joh K."/>
        </authorList>
    </citation>
    <scope>NUCLEOTIDE SEQUENCE [LARGE SCALE GENOMIC DNA]</scope>
    <source>
        <strain evidence="3 4">HME9304</strain>
    </source>
</reference>
<dbReference type="PANTHER" id="PTHR43773">
    <property type="entry name" value="MAGNESIUM TRANSPORTER MGTE"/>
    <property type="match status" value="1"/>
</dbReference>
<evidence type="ECO:0000313" key="3">
    <source>
        <dbReference type="EMBL" id="AWX45820.1"/>
    </source>
</evidence>
<dbReference type="RefSeq" id="WP_112379173.1">
    <property type="nucleotide sequence ID" value="NZ_CP030104.1"/>
</dbReference>
<keyword evidence="4" id="KW-1185">Reference proteome</keyword>
<dbReference type="GO" id="GO:0015095">
    <property type="term" value="F:magnesium ion transmembrane transporter activity"/>
    <property type="evidence" value="ECO:0007669"/>
    <property type="project" value="InterPro"/>
</dbReference>
<dbReference type="Pfam" id="PF00571">
    <property type="entry name" value="CBS"/>
    <property type="match status" value="1"/>
</dbReference>
<protein>
    <recommendedName>
        <fullName evidence="5">Magnesium transporter</fullName>
    </recommendedName>
</protein>
<proteinExistence type="predicted"/>
<feature type="domain" description="Magnesium transporter MgtE intracellular" evidence="2">
    <location>
        <begin position="15"/>
        <end position="108"/>
    </location>
</feature>
<dbReference type="SUPFAM" id="SSF54631">
    <property type="entry name" value="CBS-domain pair"/>
    <property type="match status" value="1"/>
</dbReference>
<name>A0A2Z4LVU8_9FLAO</name>